<accession>A0A0F9FZK2</accession>
<dbReference type="AlphaFoldDB" id="A0A0F9FZK2"/>
<dbReference type="EMBL" id="LAZR01030441">
    <property type="protein sequence ID" value="KKL56587.1"/>
    <property type="molecule type" value="Genomic_DNA"/>
</dbReference>
<evidence type="ECO:0000313" key="1">
    <source>
        <dbReference type="EMBL" id="KKL56587.1"/>
    </source>
</evidence>
<protein>
    <recommendedName>
        <fullName evidence="2">DUF559 domain-containing protein</fullName>
    </recommendedName>
</protein>
<name>A0A0F9FZK2_9ZZZZ</name>
<organism evidence="1">
    <name type="scientific">marine sediment metagenome</name>
    <dbReference type="NCBI Taxonomy" id="412755"/>
    <lineage>
        <taxon>unclassified sequences</taxon>
        <taxon>metagenomes</taxon>
        <taxon>ecological metagenomes</taxon>
    </lineage>
</organism>
<dbReference type="Gene3D" id="3.40.960.10">
    <property type="entry name" value="VSR Endonuclease"/>
    <property type="match status" value="1"/>
</dbReference>
<comment type="caution">
    <text evidence="1">The sequence shown here is derived from an EMBL/GenBank/DDBJ whole genome shotgun (WGS) entry which is preliminary data.</text>
</comment>
<reference evidence="1" key="1">
    <citation type="journal article" date="2015" name="Nature">
        <title>Complex archaea that bridge the gap between prokaryotes and eukaryotes.</title>
        <authorList>
            <person name="Spang A."/>
            <person name="Saw J.H."/>
            <person name="Jorgensen S.L."/>
            <person name="Zaremba-Niedzwiedzka K."/>
            <person name="Martijn J."/>
            <person name="Lind A.E."/>
            <person name="van Eijk R."/>
            <person name="Schleper C."/>
            <person name="Guy L."/>
            <person name="Ettema T.J."/>
        </authorList>
    </citation>
    <scope>NUCLEOTIDE SEQUENCE</scope>
</reference>
<evidence type="ECO:0008006" key="2">
    <source>
        <dbReference type="Google" id="ProtNLM"/>
    </source>
</evidence>
<sequence>MTENELTQLHGRVLEVLDLAGIAHEDEYAITVKGQDYQLDCLLPDYYACVEVDGTSHGMRGRKDRARDESLLGAGIPTLRLSQRLVDSETTEGLMRFILSWLAIIEENTAERRKRSTKDALWD</sequence>
<gene>
    <name evidence="1" type="ORF">LCGC14_2243930</name>
</gene>
<proteinExistence type="predicted"/>